<dbReference type="PATRIC" id="fig|1121451.3.peg.1044"/>
<dbReference type="eggNOG" id="COG0803">
    <property type="taxonomic scope" value="Bacteria"/>
</dbReference>
<gene>
    <name evidence="1" type="ORF">DESAM_20781</name>
</gene>
<protein>
    <submittedName>
        <fullName evidence="1">Periplasmic solute binding protein</fullName>
    </submittedName>
</protein>
<sequence>MKKIIIIFILTSLMGCVKQLNVQPPTSNMTIITSLKATYLLAQTLTQNTPINVELVVPKNYSMNSHARYFKSHNLKLHDAAIKSSACITIRSVWNHDDLYPFSRRSNVRIVEIDGSSPVDKTQAGVKLVKITGTDIISPYIWRSPANLTKMADFISKDICQLYPDQASNINSNLKLLKKNLFKLRTKYELKFAELEAVEAISLTADFDYLISEFGIDVTEYFLKQEIDWDKKDYDALSKSIINNGTKIVICKRIPQKKLYKTIITSGAKPVVLTTLTIAQGTNLTPKTKLLNLYSLNLDSIYSGLAIVKNKASD</sequence>
<organism evidence="1 2">
    <name type="scientific">Maridesulfovibrio hydrothermalis AM13 = DSM 14728</name>
    <dbReference type="NCBI Taxonomy" id="1121451"/>
    <lineage>
        <taxon>Bacteria</taxon>
        <taxon>Pseudomonadati</taxon>
        <taxon>Thermodesulfobacteriota</taxon>
        <taxon>Desulfovibrionia</taxon>
        <taxon>Desulfovibrionales</taxon>
        <taxon>Desulfovibrionaceae</taxon>
        <taxon>Maridesulfovibrio</taxon>
    </lineage>
</organism>
<dbReference type="KEGG" id="dhy:DESAM_20781"/>
<dbReference type="PANTHER" id="PTHR42953:SF4">
    <property type="entry name" value="METAL ABC TRANSPORTER SUBSTRATE-BINDING PROTEIN"/>
    <property type="match status" value="1"/>
</dbReference>
<dbReference type="OrthoDB" id="6104586at2"/>
<dbReference type="Pfam" id="PF01297">
    <property type="entry name" value="ZnuA"/>
    <property type="match status" value="1"/>
</dbReference>
<dbReference type="InterPro" id="IPR050492">
    <property type="entry name" value="Bact_metal-bind_prot9"/>
</dbReference>
<dbReference type="GO" id="GO:0046872">
    <property type="term" value="F:metal ion binding"/>
    <property type="evidence" value="ECO:0007669"/>
    <property type="project" value="InterPro"/>
</dbReference>
<dbReference type="SUPFAM" id="SSF53807">
    <property type="entry name" value="Helical backbone' metal receptor"/>
    <property type="match status" value="1"/>
</dbReference>
<keyword evidence="2" id="KW-1185">Reference proteome</keyword>
<evidence type="ECO:0000313" key="1">
    <source>
        <dbReference type="EMBL" id="CCO23068.1"/>
    </source>
</evidence>
<dbReference type="PANTHER" id="PTHR42953">
    <property type="entry name" value="HIGH-AFFINITY ZINC UPTAKE SYSTEM PROTEIN ZNUA-RELATED"/>
    <property type="match status" value="1"/>
</dbReference>
<dbReference type="Gene3D" id="3.40.50.1980">
    <property type="entry name" value="Nitrogenase molybdenum iron protein domain"/>
    <property type="match status" value="1"/>
</dbReference>
<dbReference type="InterPro" id="IPR006127">
    <property type="entry name" value="ZnuA-like"/>
</dbReference>
<reference evidence="1 2" key="1">
    <citation type="submission" date="2012-10" db="EMBL/GenBank/DDBJ databases">
        <authorList>
            <person name="Genoscope - CEA"/>
        </authorList>
    </citation>
    <scope>NUCLEOTIDE SEQUENCE [LARGE SCALE GENOMIC DNA]</scope>
    <source>
        <strain evidence="2">AM13 / DSM 14728</strain>
    </source>
</reference>
<dbReference type="PROSITE" id="PS51257">
    <property type="entry name" value="PROKAR_LIPOPROTEIN"/>
    <property type="match status" value="1"/>
</dbReference>
<dbReference type="AlphaFoldDB" id="L0R8H8"/>
<dbReference type="STRING" id="1121451.DESAM_20781"/>
<dbReference type="EMBL" id="FO203522">
    <property type="protein sequence ID" value="CCO23068.1"/>
    <property type="molecule type" value="Genomic_DNA"/>
</dbReference>
<dbReference type="HOGENOM" id="CLU_068614_0_0_7"/>
<proteinExistence type="predicted"/>
<dbReference type="GO" id="GO:0030001">
    <property type="term" value="P:metal ion transport"/>
    <property type="evidence" value="ECO:0007669"/>
    <property type="project" value="InterPro"/>
</dbReference>
<dbReference type="RefSeq" id="WP_015335673.1">
    <property type="nucleotide sequence ID" value="NC_020055.1"/>
</dbReference>
<dbReference type="Proteomes" id="UP000010808">
    <property type="component" value="Chromosome"/>
</dbReference>
<name>L0R8H8_9BACT</name>
<evidence type="ECO:0000313" key="2">
    <source>
        <dbReference type="Proteomes" id="UP000010808"/>
    </source>
</evidence>
<accession>L0R8H8</accession>